<dbReference type="PANTHER" id="PTHR30069:SF29">
    <property type="entry name" value="HEMOGLOBIN AND HEMOGLOBIN-HAPTOGLOBIN-BINDING PROTEIN 1-RELATED"/>
    <property type="match status" value="1"/>
</dbReference>
<feature type="domain" description="TonB-dependent receptor plug" evidence="10">
    <location>
        <begin position="125"/>
        <end position="227"/>
    </location>
</feature>
<dbReference type="PANTHER" id="PTHR30069">
    <property type="entry name" value="TONB-DEPENDENT OUTER MEMBRANE RECEPTOR"/>
    <property type="match status" value="1"/>
</dbReference>
<evidence type="ECO:0000259" key="10">
    <source>
        <dbReference type="Pfam" id="PF07715"/>
    </source>
</evidence>
<dbReference type="PROSITE" id="PS52016">
    <property type="entry name" value="TONB_DEPENDENT_REC_3"/>
    <property type="match status" value="1"/>
</dbReference>
<dbReference type="InterPro" id="IPR012910">
    <property type="entry name" value="Plug_dom"/>
</dbReference>
<keyword evidence="6 8" id="KW-0472">Membrane</keyword>
<organism evidence="11 12">
    <name type="scientific">Pararcticibacter amylolyticus</name>
    <dbReference type="NCBI Taxonomy" id="2173175"/>
    <lineage>
        <taxon>Bacteria</taxon>
        <taxon>Pseudomonadati</taxon>
        <taxon>Bacteroidota</taxon>
        <taxon>Sphingobacteriia</taxon>
        <taxon>Sphingobacteriales</taxon>
        <taxon>Sphingobacteriaceae</taxon>
        <taxon>Pararcticibacter</taxon>
    </lineage>
</organism>
<evidence type="ECO:0000256" key="2">
    <source>
        <dbReference type="ARBA" id="ARBA00022448"/>
    </source>
</evidence>
<dbReference type="InterPro" id="IPR008969">
    <property type="entry name" value="CarboxyPept-like_regulatory"/>
</dbReference>
<name>A0A2U2PJ12_9SPHI</name>
<reference evidence="11 12" key="1">
    <citation type="submission" date="2018-04" db="EMBL/GenBank/DDBJ databases">
        <title>Pedobacter chongqingensis sp. nov., isolated from a rottenly hemp rope.</title>
        <authorList>
            <person name="Cai Y."/>
        </authorList>
    </citation>
    <scope>NUCLEOTIDE SEQUENCE [LARGE SCALE GENOMIC DNA]</scope>
    <source>
        <strain evidence="11 12">FJ4-8</strain>
    </source>
</reference>
<sequence>MKKYLFSNIVIFCILIISFAQAQPKHTLSGKISDLEGLPLEAVSISVKGLSFGTQSDRKGEFNLQLPQAGTFILVFSSIGYQSLEKSVSIGNGQSARSLRIILAANTNALEEAQVRGKSETRQLKEQGFAVNAIDARHFANQSTDLGQVLNRTTGIKMREQGGVGSDFDFSISGLSGKSVKFFLDGIPLEVMGSAMNLNNIPVNIAERIEVYKGVAPVSLGSDALGGSVNIVTNKAPGNYLDISHSYSSFQTNQSALTGQYVFPSSGLVLKGSAFYNYSKNNYRMKDVEVWDAQQKLYVERDLPRFHDRYRSVMAQAEIGLVNKPWADILFIGLGYTNYDKQVQTGVRQSIVYGAVTRDGDGRNISMRYRKANLFNNRLDLGLYATYSKDNYVLADTTLKRYSWDGTYTDGNPETGSFRLTHVERPRYFSRLNANYLLAEGHNLNLNYSFDQVENRTFNALFEDEDTMPGKLGKHILGLGYEQKLSERWTNTFMGKYYGLTLNKKQNDYNAGGFVNVHSYQEYFGYGLASVYKLWENLGIKASYEHTYRLQDVNEVYGDGYQLMNNLDLKPESGDNINLGAFYGQTFGKHEWFAEASGFYRDAKGFIYVNQYDNNQMRYENLSNVQIRGVESELRYRYSSLFSAVLNVTYQHAIDNTKYVKNDASGAISATYKNKVPNQPWLFGNLDLSLGKNDVLTKGNRLQFNWMTYYTHWFYRSWEGFATANSLVTIPRQLVHSLLLAYSMEQGRYNLSLECRNLTDETLYDNFRLQKPGRAFYVKFRYFLK</sequence>
<evidence type="ECO:0000313" key="12">
    <source>
        <dbReference type="Proteomes" id="UP000245647"/>
    </source>
</evidence>
<dbReference type="GO" id="GO:0044718">
    <property type="term" value="P:siderophore transmembrane transport"/>
    <property type="evidence" value="ECO:0007669"/>
    <property type="project" value="TreeGrafter"/>
</dbReference>
<dbReference type="AlphaFoldDB" id="A0A2U2PJ12"/>
<evidence type="ECO:0000256" key="3">
    <source>
        <dbReference type="ARBA" id="ARBA00022452"/>
    </source>
</evidence>
<dbReference type="Gene3D" id="2.60.40.1120">
    <property type="entry name" value="Carboxypeptidase-like, regulatory domain"/>
    <property type="match status" value="1"/>
</dbReference>
<evidence type="ECO:0000313" key="11">
    <source>
        <dbReference type="EMBL" id="PWG81149.1"/>
    </source>
</evidence>
<keyword evidence="12" id="KW-1185">Reference proteome</keyword>
<evidence type="ECO:0000256" key="1">
    <source>
        <dbReference type="ARBA" id="ARBA00004571"/>
    </source>
</evidence>
<comment type="subcellular location">
    <subcellularLocation>
        <location evidence="1 8">Cell outer membrane</location>
        <topology evidence="1 8">Multi-pass membrane protein</topology>
    </subcellularLocation>
</comment>
<comment type="similarity">
    <text evidence="8">Belongs to the TonB-dependent receptor family.</text>
</comment>
<dbReference type="InterPro" id="IPR039426">
    <property type="entry name" value="TonB-dep_rcpt-like"/>
</dbReference>
<dbReference type="EMBL" id="QEAS01000006">
    <property type="protein sequence ID" value="PWG81149.1"/>
    <property type="molecule type" value="Genomic_DNA"/>
</dbReference>
<keyword evidence="5 9" id="KW-0732">Signal</keyword>
<dbReference type="InterPro" id="IPR036942">
    <property type="entry name" value="Beta-barrel_TonB_sf"/>
</dbReference>
<dbReference type="InterPro" id="IPR037066">
    <property type="entry name" value="Plug_dom_sf"/>
</dbReference>
<keyword evidence="3 8" id="KW-1134">Transmembrane beta strand</keyword>
<evidence type="ECO:0000256" key="4">
    <source>
        <dbReference type="ARBA" id="ARBA00022692"/>
    </source>
</evidence>
<evidence type="ECO:0000256" key="7">
    <source>
        <dbReference type="ARBA" id="ARBA00023237"/>
    </source>
</evidence>
<evidence type="ECO:0000256" key="9">
    <source>
        <dbReference type="SAM" id="SignalP"/>
    </source>
</evidence>
<dbReference type="SUPFAM" id="SSF56935">
    <property type="entry name" value="Porins"/>
    <property type="match status" value="1"/>
</dbReference>
<dbReference type="SUPFAM" id="SSF49464">
    <property type="entry name" value="Carboxypeptidase regulatory domain-like"/>
    <property type="match status" value="1"/>
</dbReference>
<dbReference type="Gene3D" id="2.170.130.10">
    <property type="entry name" value="TonB-dependent receptor, plug domain"/>
    <property type="match status" value="1"/>
</dbReference>
<dbReference type="Pfam" id="PF07715">
    <property type="entry name" value="Plug"/>
    <property type="match status" value="1"/>
</dbReference>
<dbReference type="GO" id="GO:0015344">
    <property type="term" value="F:siderophore uptake transmembrane transporter activity"/>
    <property type="evidence" value="ECO:0007669"/>
    <property type="project" value="TreeGrafter"/>
</dbReference>
<keyword evidence="4 8" id="KW-0812">Transmembrane</keyword>
<proteinExistence type="inferred from homology"/>
<dbReference type="Pfam" id="PF13715">
    <property type="entry name" value="CarbopepD_reg_2"/>
    <property type="match status" value="1"/>
</dbReference>
<gene>
    <name evidence="11" type="ORF">DDR33_08355</name>
</gene>
<comment type="caution">
    <text evidence="11">The sequence shown here is derived from an EMBL/GenBank/DDBJ whole genome shotgun (WGS) entry which is preliminary data.</text>
</comment>
<evidence type="ECO:0000256" key="8">
    <source>
        <dbReference type="PROSITE-ProRule" id="PRU01360"/>
    </source>
</evidence>
<keyword evidence="2 8" id="KW-0813">Transport</keyword>
<protein>
    <submittedName>
        <fullName evidence="11">Energy transducer TonB</fullName>
    </submittedName>
</protein>
<feature type="chain" id="PRO_5015415755" evidence="9">
    <location>
        <begin position="23"/>
        <end position="785"/>
    </location>
</feature>
<dbReference type="GO" id="GO:0009279">
    <property type="term" value="C:cell outer membrane"/>
    <property type="evidence" value="ECO:0007669"/>
    <property type="project" value="UniProtKB-SubCell"/>
</dbReference>
<dbReference type="Gene3D" id="2.40.170.20">
    <property type="entry name" value="TonB-dependent receptor, beta-barrel domain"/>
    <property type="match status" value="1"/>
</dbReference>
<accession>A0A2U2PJ12</accession>
<keyword evidence="7 8" id="KW-0998">Cell outer membrane</keyword>
<dbReference type="Proteomes" id="UP000245647">
    <property type="component" value="Unassembled WGS sequence"/>
</dbReference>
<feature type="signal peptide" evidence="9">
    <location>
        <begin position="1"/>
        <end position="22"/>
    </location>
</feature>
<evidence type="ECO:0000256" key="5">
    <source>
        <dbReference type="ARBA" id="ARBA00022729"/>
    </source>
</evidence>
<dbReference type="OrthoDB" id="9812892at2"/>
<evidence type="ECO:0000256" key="6">
    <source>
        <dbReference type="ARBA" id="ARBA00023136"/>
    </source>
</evidence>